<keyword evidence="2" id="KW-1133">Transmembrane helix</keyword>
<name>A0A919KDW7_9ACTN</name>
<dbReference type="EMBL" id="BOMW01000009">
    <property type="protein sequence ID" value="GIF03347.1"/>
    <property type="molecule type" value="Genomic_DNA"/>
</dbReference>
<organism evidence="3 4">
    <name type="scientific">Actinoplanes siamensis</name>
    <dbReference type="NCBI Taxonomy" id="1223317"/>
    <lineage>
        <taxon>Bacteria</taxon>
        <taxon>Bacillati</taxon>
        <taxon>Actinomycetota</taxon>
        <taxon>Actinomycetes</taxon>
        <taxon>Micromonosporales</taxon>
        <taxon>Micromonosporaceae</taxon>
        <taxon>Actinoplanes</taxon>
    </lineage>
</organism>
<evidence type="ECO:0000313" key="4">
    <source>
        <dbReference type="Proteomes" id="UP000629619"/>
    </source>
</evidence>
<comment type="caution">
    <text evidence="3">The sequence shown here is derived from an EMBL/GenBank/DDBJ whole genome shotgun (WGS) entry which is preliminary data.</text>
</comment>
<feature type="transmembrane region" description="Helical" evidence="2">
    <location>
        <begin position="12"/>
        <end position="31"/>
    </location>
</feature>
<protein>
    <submittedName>
        <fullName evidence="3">Uncharacterized protein</fullName>
    </submittedName>
</protein>
<feature type="region of interest" description="Disordered" evidence="1">
    <location>
        <begin position="72"/>
        <end position="91"/>
    </location>
</feature>
<keyword evidence="4" id="KW-1185">Reference proteome</keyword>
<keyword evidence="2" id="KW-0472">Membrane</keyword>
<feature type="compositionally biased region" description="Basic and acidic residues" evidence="1">
    <location>
        <begin position="72"/>
        <end position="85"/>
    </location>
</feature>
<evidence type="ECO:0000313" key="3">
    <source>
        <dbReference type="EMBL" id="GIF03347.1"/>
    </source>
</evidence>
<proteinExistence type="predicted"/>
<evidence type="ECO:0000256" key="2">
    <source>
        <dbReference type="SAM" id="Phobius"/>
    </source>
</evidence>
<sequence length="218" mass="22966">MSGTGIEAAQILVALILLAVLALGGMAVFAGRRSPAAPEPEVAPEVVELESGAGEVWAAAQRAAQAADAARERATEAADERDQAEQHYQQAKWDAWTGPKDEGRTLVERAALEAYRRGDISVDQLNRIWAHTRPGEAEIEQLDQEIAEAKLRYAEALAGVVEERRAAHVAEVAAEVLAEEARIAESEAVAARIEAEAAAGLSGLLHGPGDAPGPSARV</sequence>
<dbReference type="Proteomes" id="UP000629619">
    <property type="component" value="Unassembled WGS sequence"/>
</dbReference>
<keyword evidence="2" id="KW-0812">Transmembrane</keyword>
<accession>A0A919KDW7</accession>
<evidence type="ECO:0000256" key="1">
    <source>
        <dbReference type="SAM" id="MobiDB-lite"/>
    </source>
</evidence>
<dbReference type="RefSeq" id="WP_203677089.1">
    <property type="nucleotide sequence ID" value="NZ_BOMW01000009.1"/>
</dbReference>
<dbReference type="AlphaFoldDB" id="A0A919KDW7"/>
<reference evidence="3" key="1">
    <citation type="submission" date="2021-01" db="EMBL/GenBank/DDBJ databases">
        <title>Whole genome shotgun sequence of Actinoplanes siamensis NBRC 109076.</title>
        <authorList>
            <person name="Komaki H."/>
            <person name="Tamura T."/>
        </authorList>
    </citation>
    <scope>NUCLEOTIDE SEQUENCE</scope>
    <source>
        <strain evidence="3">NBRC 109076</strain>
    </source>
</reference>
<gene>
    <name evidence="3" type="ORF">Asi03nite_08850</name>
</gene>